<dbReference type="RefSeq" id="WP_219287717.1">
    <property type="nucleotide sequence ID" value="NZ_RPHB01000003.1"/>
</dbReference>
<dbReference type="InterPro" id="IPR052042">
    <property type="entry name" value="Tail_sheath_structural"/>
</dbReference>
<proteinExistence type="inferred from homology"/>
<comment type="caution">
    <text evidence="4">The sequence shown here is derived from an EMBL/GenBank/DDBJ whole genome shotgun (WGS) entry which is preliminary data.</text>
</comment>
<evidence type="ECO:0000313" key="4">
    <source>
        <dbReference type="EMBL" id="MBW3467447.1"/>
    </source>
</evidence>
<name>A0A951IWM7_9BACT</name>
<dbReference type="Pfam" id="PF17482">
    <property type="entry name" value="Phage_sheath_1C"/>
    <property type="match status" value="1"/>
</dbReference>
<organism evidence="4 5">
    <name type="scientific">Arthrospiribacter ruber</name>
    <dbReference type="NCBI Taxonomy" id="2487934"/>
    <lineage>
        <taxon>Bacteria</taxon>
        <taxon>Pseudomonadati</taxon>
        <taxon>Bacteroidota</taxon>
        <taxon>Cytophagia</taxon>
        <taxon>Cytophagales</taxon>
        <taxon>Cyclobacteriaceae</taxon>
        <taxon>Arthrospiribacter</taxon>
    </lineage>
</organism>
<feature type="domain" description="Tail sheath protein C-terminal" evidence="3">
    <location>
        <begin position="355"/>
        <end position="458"/>
    </location>
</feature>
<evidence type="ECO:0000313" key="5">
    <source>
        <dbReference type="Proteomes" id="UP000727490"/>
    </source>
</evidence>
<evidence type="ECO:0000259" key="2">
    <source>
        <dbReference type="Pfam" id="PF04984"/>
    </source>
</evidence>
<gene>
    <name evidence="4" type="ORF">EGN73_06420</name>
</gene>
<dbReference type="InterPro" id="IPR020287">
    <property type="entry name" value="Tail_sheath_C"/>
</dbReference>
<accession>A0A951IWM7</accession>
<dbReference type="Proteomes" id="UP000727490">
    <property type="component" value="Unassembled WGS sequence"/>
</dbReference>
<evidence type="ECO:0000259" key="3">
    <source>
        <dbReference type="Pfam" id="PF17482"/>
    </source>
</evidence>
<reference evidence="4 5" key="1">
    <citation type="journal article" date="2020" name="Syst. Appl. Microbiol.">
        <title>Arthrospiribacter ruber gen. nov., sp. nov., a novel bacterium isolated from Arthrospira cultures.</title>
        <authorList>
            <person name="Waleron M."/>
            <person name="Misztak A."/>
            <person name="Waleron M.M."/>
            <person name="Furmaniak M."/>
            <person name="Mrozik A."/>
            <person name="Waleron K."/>
        </authorList>
    </citation>
    <scope>NUCLEOTIDE SEQUENCE [LARGE SCALE GENOMIC DNA]</scope>
    <source>
        <strain evidence="4 5">DPMB0001</strain>
    </source>
</reference>
<protein>
    <submittedName>
        <fullName evidence="4">Phage tail sheath family protein</fullName>
    </submittedName>
</protein>
<dbReference type="AlphaFoldDB" id="A0A951IWM7"/>
<feature type="domain" description="Tail sheath protein subtilisin-like" evidence="2">
    <location>
        <begin position="277"/>
        <end position="351"/>
    </location>
</feature>
<sequence>MTKPNPFFKNFRSPGVYVEEVSLAPTHIAEVETAIPAFIGYTQCSGENSGIDLTGVPKMISSLQEYSTFFGSAGQEQGISLEINLNTTPTFHALVNKPNACLLYYGIQSFFENGGKNCFIVSIGKTGGNAKLGDYLSGLEESRKEKRISLLSFPDAAGLLGKSANYQLLAKATAQCAELRTRFLLVDVPREDTTCLDMLTDFRNGILQSNGLSFSAAYFPHIISKLNYAFQPSEVAVSLIDESGKKQNLTLAELLRQNPRHFRTAIVEIGKLRPILPPSTFVAGVFADMDARQGVWKAPANVSLQGIKSLTSAISQSEQQHFNVDILNGKSVNVIREFPGRGFLLWGARTLAGNDNEWRFVPVRRLAIMVESSVKEALEKVVFEPNNPNTWTKVRVMTENFLQMLWRKGALQGSTIENAFYVRCGLGHTMNQQDVSEGRLVLEFGISMMRPSEFTVFRLIQNLQSS</sequence>
<keyword evidence="5" id="KW-1185">Reference proteome</keyword>
<dbReference type="InterPro" id="IPR035089">
    <property type="entry name" value="Phage_sheath_subtilisin"/>
</dbReference>
<dbReference type="Pfam" id="PF04984">
    <property type="entry name" value="Phage_sheath_1"/>
    <property type="match status" value="1"/>
</dbReference>
<dbReference type="PANTHER" id="PTHR35861:SF1">
    <property type="entry name" value="PHAGE TAIL SHEATH PROTEIN"/>
    <property type="match status" value="1"/>
</dbReference>
<dbReference type="EMBL" id="RPHB01000003">
    <property type="protein sequence ID" value="MBW3467447.1"/>
    <property type="molecule type" value="Genomic_DNA"/>
</dbReference>
<dbReference type="PANTHER" id="PTHR35861">
    <property type="match status" value="1"/>
</dbReference>
<comment type="similarity">
    <text evidence="1">Belongs to the myoviridae tail sheath protein family.</text>
</comment>
<evidence type="ECO:0000256" key="1">
    <source>
        <dbReference type="ARBA" id="ARBA00008005"/>
    </source>
</evidence>